<name>A0A545SPW9_9GAMM</name>
<dbReference type="OrthoDB" id="9858962at2"/>
<sequence length="102" mass="11430">MKEIWLGLAEVTPKQGNDILKGAEGAYVNVIALAISEEEYTSIVKSELLKYGFNTLAIGNIELLSDRRKTSVVDDELLDLASLINEENIAQFDEFQAFSERY</sequence>
<evidence type="ECO:0000313" key="2">
    <source>
        <dbReference type="Proteomes" id="UP000319732"/>
    </source>
</evidence>
<proteinExistence type="predicted"/>
<comment type="caution">
    <text evidence="1">The sequence shown here is derived from an EMBL/GenBank/DDBJ whole genome shotgun (WGS) entry which is preliminary data.</text>
</comment>
<dbReference type="Proteomes" id="UP000319732">
    <property type="component" value="Unassembled WGS sequence"/>
</dbReference>
<dbReference type="AlphaFoldDB" id="A0A545SPW9"/>
<dbReference type="RefSeq" id="WP_142929960.1">
    <property type="nucleotide sequence ID" value="NZ_ML660113.1"/>
</dbReference>
<dbReference type="EMBL" id="VHSG01000037">
    <property type="protein sequence ID" value="TQV67011.1"/>
    <property type="molecule type" value="Genomic_DNA"/>
</dbReference>
<evidence type="ECO:0000313" key="1">
    <source>
        <dbReference type="EMBL" id="TQV67011.1"/>
    </source>
</evidence>
<reference evidence="1 2" key="1">
    <citation type="submission" date="2019-06" db="EMBL/GenBank/DDBJ databases">
        <title>Whole genome sequence for Cellvibrionaceae sp. R142.</title>
        <authorList>
            <person name="Wang G."/>
        </authorList>
    </citation>
    <scope>NUCLEOTIDE SEQUENCE [LARGE SCALE GENOMIC DNA]</scope>
    <source>
        <strain evidence="1 2">R142</strain>
    </source>
</reference>
<gene>
    <name evidence="1" type="ORF">FKG94_26445</name>
</gene>
<accession>A0A545SPW9</accession>
<protein>
    <submittedName>
        <fullName evidence="1">Uncharacterized protein</fullName>
    </submittedName>
</protein>
<organism evidence="1 2">
    <name type="scientific">Exilibacterium tricleocarpae</name>
    <dbReference type="NCBI Taxonomy" id="2591008"/>
    <lineage>
        <taxon>Bacteria</taxon>
        <taxon>Pseudomonadati</taxon>
        <taxon>Pseudomonadota</taxon>
        <taxon>Gammaproteobacteria</taxon>
        <taxon>Cellvibrionales</taxon>
        <taxon>Cellvibrionaceae</taxon>
        <taxon>Exilibacterium</taxon>
    </lineage>
</organism>
<keyword evidence="2" id="KW-1185">Reference proteome</keyword>